<feature type="compositionally biased region" description="Polar residues" evidence="2">
    <location>
        <begin position="371"/>
        <end position="382"/>
    </location>
</feature>
<sequence>MAYPALSDSWAGGCCISSVQITTSTQPPSQISISKLAILEFLPAHLKLAENYIVPSYLYLSLRSPSVPVNISGNAGDPYSRRRRAEQLQAQQQLQHLFEYRMRTLALWAFEGLGRKGPLMQGTSLLMTSTSLNNTWRVSTTLLRRVGSLPRRCRPQQQTRDFRLGLWSSYLDPNFQKEIRRRHRVVKHKYIEALNRRLSWDRHLPGHPKHLGLKGFMCSAWRGQDPRPGGRWVDVDELLDHKGRPEKSTGKGIEDVEQSAVDKLFRNQDAVYDYIRARSSRIWAWTDPASHESTTTIGTSYASPSSVYDLEGFRKRFQSNQDSNISSEPEYEIDPITNRKVFKNQSKAPVDNGRKPIEIPVKTFKGYRSQFQDKLPPSSSKSAPEPLPADGTGNDFRPVGTSSNLYDPAHGFEEYDRKVDYKSGQFYDPASIKTNGLDPVQKGLQDYDTRISSKGSAPAKCVSSKVDVSKKDYQVHDCLKEYDNKVDYASGRFYKCAQKDIDYSRPDQCGLKEYDDKIFSGEGVPSKSDAKFANSVEKDGWEQYDSQVDYKSGQFYEPAGATIDYADPIQGGLKDYDGKISRQGLRDEPSIKTSEKIVPVETAFKEYDENTTSRQSIKKSEEITPQLDPVEEAFHGYDPVHEELKKYDAQINNERNGNSSSDPVAEGLKDYDSRASYGHKGALDIPMKRGGFIRTVSGALGRLYQDVKDDLDLLRASDVRAGSGIIKNPKKETDSEKMAKRKQLESDFNNLQGSELSSADELAAAEKVKQSRKLVEELRIEHSELQNHAAHARGRIDTKLAEVESGWPSSRKLTGTFVRDFPEEFETSWTLEQGSSGSLSPRKKTNTSNHPIEDSGMTSTEAFSSNSTAVRIEPSLNRTTGRQDERDANKFEKNGANIDQTQQHKEKMRKKESDRKLIQEVRKIYEETYGTIDTKHRQTDSTAKPSLMTEASRESSACEPVLEHAEPTLYKILAYDPTMQSISTAETTSIVHDSSGALTPAEVLLRLSNPAKFFPHFQPLQSEGYEIVSGSGDVLVFRKVRSGALKGASIESKPVFPEKNLNYKATNPIDGMQSSPVAATGNFASPTGFVNHDFPGVSDPPFKSNIDVRREEPVFSGKRNWDDDSEGSRRKDRGKFKKVLIGGAWVAAASYAVGVVAEFFKTGGTDGKGPEGF</sequence>
<feature type="compositionally biased region" description="Basic and acidic residues" evidence="2">
    <location>
        <begin position="881"/>
        <end position="893"/>
    </location>
</feature>
<dbReference type="Proteomes" id="UP000235672">
    <property type="component" value="Unassembled WGS sequence"/>
</dbReference>
<evidence type="ECO:0000256" key="1">
    <source>
        <dbReference type="SAM" id="Coils"/>
    </source>
</evidence>
<dbReference type="AlphaFoldDB" id="A0A2J6QAJ0"/>
<keyword evidence="4" id="KW-1185">Reference proteome</keyword>
<feature type="compositionally biased region" description="Polar residues" evidence="2">
    <location>
        <begin position="828"/>
        <end position="839"/>
    </location>
</feature>
<keyword evidence="1" id="KW-0175">Coiled coil</keyword>
<feature type="region of interest" description="Disordered" evidence="2">
    <location>
        <begin position="371"/>
        <end position="408"/>
    </location>
</feature>
<dbReference type="STRING" id="1745343.A0A2J6QAJ0"/>
<feature type="compositionally biased region" description="Polar residues" evidence="2">
    <location>
        <begin position="846"/>
        <end position="869"/>
    </location>
</feature>
<protein>
    <submittedName>
        <fullName evidence="3">Uncharacterized protein</fullName>
    </submittedName>
</protein>
<feature type="coiled-coil region" evidence="1">
    <location>
        <begin position="768"/>
        <end position="795"/>
    </location>
</feature>
<feature type="compositionally biased region" description="Basic and acidic residues" evidence="2">
    <location>
        <begin position="902"/>
        <end position="915"/>
    </location>
</feature>
<name>A0A2J6QAJ0_9HELO</name>
<organism evidence="3 4">
    <name type="scientific">Hyaloscypha hepaticicola</name>
    <dbReference type="NCBI Taxonomy" id="2082293"/>
    <lineage>
        <taxon>Eukaryota</taxon>
        <taxon>Fungi</taxon>
        <taxon>Dikarya</taxon>
        <taxon>Ascomycota</taxon>
        <taxon>Pezizomycotina</taxon>
        <taxon>Leotiomycetes</taxon>
        <taxon>Helotiales</taxon>
        <taxon>Hyaloscyphaceae</taxon>
        <taxon>Hyaloscypha</taxon>
    </lineage>
</organism>
<proteinExistence type="predicted"/>
<evidence type="ECO:0000256" key="2">
    <source>
        <dbReference type="SAM" id="MobiDB-lite"/>
    </source>
</evidence>
<dbReference type="EMBL" id="KZ613475">
    <property type="protein sequence ID" value="PMD23258.1"/>
    <property type="molecule type" value="Genomic_DNA"/>
</dbReference>
<gene>
    <name evidence="3" type="ORF">NA56DRAFT_687585</name>
</gene>
<reference evidence="3 4" key="1">
    <citation type="submission" date="2016-05" db="EMBL/GenBank/DDBJ databases">
        <title>A degradative enzymes factory behind the ericoid mycorrhizal symbiosis.</title>
        <authorList>
            <consortium name="DOE Joint Genome Institute"/>
            <person name="Martino E."/>
            <person name="Morin E."/>
            <person name="Grelet G."/>
            <person name="Kuo A."/>
            <person name="Kohler A."/>
            <person name="Daghino S."/>
            <person name="Barry K."/>
            <person name="Choi C."/>
            <person name="Cichocki N."/>
            <person name="Clum A."/>
            <person name="Copeland A."/>
            <person name="Hainaut M."/>
            <person name="Haridas S."/>
            <person name="Labutti K."/>
            <person name="Lindquist E."/>
            <person name="Lipzen A."/>
            <person name="Khouja H.-R."/>
            <person name="Murat C."/>
            <person name="Ohm R."/>
            <person name="Olson A."/>
            <person name="Spatafora J."/>
            <person name="Veneault-Fourrey C."/>
            <person name="Henrissat B."/>
            <person name="Grigoriev I."/>
            <person name="Martin F."/>
            <person name="Perotto S."/>
        </authorList>
    </citation>
    <scope>NUCLEOTIDE SEQUENCE [LARGE SCALE GENOMIC DNA]</scope>
    <source>
        <strain evidence="3 4">UAMH 7357</strain>
    </source>
</reference>
<feature type="region of interest" description="Disordered" evidence="2">
    <location>
        <begin position="828"/>
        <end position="915"/>
    </location>
</feature>
<accession>A0A2J6QAJ0</accession>
<evidence type="ECO:0000313" key="3">
    <source>
        <dbReference type="EMBL" id="PMD23258.1"/>
    </source>
</evidence>
<evidence type="ECO:0000313" key="4">
    <source>
        <dbReference type="Proteomes" id="UP000235672"/>
    </source>
</evidence>
<dbReference type="OrthoDB" id="3946750at2759"/>
<feature type="region of interest" description="Disordered" evidence="2">
    <location>
        <begin position="935"/>
        <end position="959"/>
    </location>
</feature>